<dbReference type="OrthoDB" id="18453at2759"/>
<comment type="caution">
    <text evidence="3">The sequence shown here is derived from an EMBL/GenBank/DDBJ whole genome shotgun (WGS) entry which is preliminary data.</text>
</comment>
<dbReference type="OMA" id="NFTEWIS"/>
<dbReference type="GO" id="GO:0035091">
    <property type="term" value="F:phosphatidylinositol binding"/>
    <property type="evidence" value="ECO:0007669"/>
    <property type="project" value="TreeGrafter"/>
</dbReference>
<keyword evidence="1" id="KW-0812">Transmembrane</keyword>
<reference evidence="3 4" key="1">
    <citation type="submission" date="2015-12" db="EMBL/GenBank/DDBJ databases">
        <title>The genome of Folsomia candida.</title>
        <authorList>
            <person name="Faddeeva A."/>
            <person name="Derks M.F."/>
            <person name="Anvar Y."/>
            <person name="Smit S."/>
            <person name="Van Straalen N."/>
            <person name="Roelofs D."/>
        </authorList>
    </citation>
    <scope>NUCLEOTIDE SEQUENCE [LARGE SCALE GENOMIC DNA]</scope>
    <source>
        <strain evidence="3 4">VU population</strain>
        <tissue evidence="3">Whole body</tissue>
    </source>
</reference>
<dbReference type="PANTHER" id="PTHR10658:SF11">
    <property type="entry name" value="VIBRATOR, ISOFORM B"/>
    <property type="match status" value="1"/>
</dbReference>
<sequence>MRFTGKYLFGLIGGMDSLWTIFVALRNRFRQNWKKHEDKGQSGVTRFGTKGDNNKTTRIILPLTVEEYQIGQLYSIAQASRNETGGGDGIQVITNESFENQPLLGHQFPSGQYTKKKYYLANKVGGLVKTLLPKSALVLEENAWNAYPYCRTILTNEYMGSDFGISIETYHLPGKGEHENVHQLTNEKLAQREVVIIDIAGELLDPADYDKDEDPRLHKSLKCDRGPLTPGWINTVKPVMTCYKLVTCHFNWFGLQTRVEKLIQKYEMRLFTKFHRQVYCWLDNWYELTLEDIRNIELQVQEELENVSTKKLLFLFIYQPISPSLLMFQPSILSNVYTELYEVFATI</sequence>
<dbReference type="AlphaFoldDB" id="A0A226EM32"/>
<dbReference type="Gene3D" id="3.30.530.20">
    <property type="match status" value="1"/>
</dbReference>
<evidence type="ECO:0000256" key="1">
    <source>
        <dbReference type="SAM" id="Phobius"/>
    </source>
</evidence>
<proteinExistence type="predicted"/>
<dbReference type="STRING" id="158441.A0A226EM32"/>
<accession>A0A226EM32</accession>
<evidence type="ECO:0000313" key="3">
    <source>
        <dbReference type="EMBL" id="OXA58743.1"/>
    </source>
</evidence>
<feature type="transmembrane region" description="Helical" evidence="1">
    <location>
        <begin position="6"/>
        <end position="25"/>
    </location>
</feature>
<organism evidence="3 4">
    <name type="scientific">Folsomia candida</name>
    <name type="common">Springtail</name>
    <dbReference type="NCBI Taxonomy" id="158441"/>
    <lineage>
        <taxon>Eukaryota</taxon>
        <taxon>Metazoa</taxon>
        <taxon>Ecdysozoa</taxon>
        <taxon>Arthropoda</taxon>
        <taxon>Hexapoda</taxon>
        <taxon>Collembola</taxon>
        <taxon>Entomobryomorpha</taxon>
        <taxon>Isotomoidea</taxon>
        <taxon>Isotomidae</taxon>
        <taxon>Proisotominae</taxon>
        <taxon>Folsomia</taxon>
    </lineage>
</organism>
<dbReference type="PRINTS" id="PR00391">
    <property type="entry name" value="PITRANSFER"/>
</dbReference>
<feature type="domain" description="Phosphatidylinositol transfer protein N-terminal" evidence="2">
    <location>
        <begin position="58"/>
        <end position="302"/>
    </location>
</feature>
<dbReference type="Pfam" id="PF02121">
    <property type="entry name" value="IP_trans"/>
    <property type="match status" value="1"/>
</dbReference>
<keyword evidence="4" id="KW-1185">Reference proteome</keyword>
<gene>
    <name evidence="3" type="ORF">Fcan01_07591</name>
</gene>
<dbReference type="GO" id="GO:0071944">
    <property type="term" value="C:cell periphery"/>
    <property type="evidence" value="ECO:0007669"/>
    <property type="project" value="UniProtKB-ARBA"/>
</dbReference>
<dbReference type="SUPFAM" id="SSF55961">
    <property type="entry name" value="Bet v1-like"/>
    <property type="match status" value="1"/>
</dbReference>
<dbReference type="EMBL" id="LNIX01000003">
    <property type="protein sequence ID" value="OXA58743.1"/>
    <property type="molecule type" value="Genomic_DNA"/>
</dbReference>
<dbReference type="PANTHER" id="PTHR10658">
    <property type="entry name" value="PHOSPHATIDYLINOSITOL TRANSFER PROTEIN"/>
    <property type="match status" value="1"/>
</dbReference>
<evidence type="ECO:0000259" key="2">
    <source>
        <dbReference type="Pfam" id="PF02121"/>
    </source>
</evidence>
<dbReference type="GO" id="GO:0031210">
    <property type="term" value="F:phosphatidylcholine binding"/>
    <property type="evidence" value="ECO:0007669"/>
    <property type="project" value="TreeGrafter"/>
</dbReference>
<dbReference type="GO" id="GO:0005737">
    <property type="term" value="C:cytoplasm"/>
    <property type="evidence" value="ECO:0007669"/>
    <property type="project" value="TreeGrafter"/>
</dbReference>
<dbReference type="Proteomes" id="UP000198287">
    <property type="component" value="Unassembled WGS sequence"/>
</dbReference>
<dbReference type="FunFam" id="3.30.530.20:FF:000028">
    <property type="entry name" value="Phosphatidylinositol transfer protein 5"/>
    <property type="match status" value="1"/>
</dbReference>
<dbReference type="InterPro" id="IPR001666">
    <property type="entry name" value="PI_transfer"/>
</dbReference>
<dbReference type="InterPro" id="IPR055261">
    <property type="entry name" value="PI_transfer_N"/>
</dbReference>
<keyword evidence="1" id="KW-1133">Transmembrane helix</keyword>
<dbReference type="GO" id="GO:0008525">
    <property type="term" value="F:phosphatidylcholine transporter activity"/>
    <property type="evidence" value="ECO:0007669"/>
    <property type="project" value="TreeGrafter"/>
</dbReference>
<keyword evidence="1" id="KW-0472">Membrane</keyword>
<name>A0A226EM32_FOLCA</name>
<dbReference type="GO" id="GO:0008526">
    <property type="term" value="F:phosphatidylinositol transfer activity"/>
    <property type="evidence" value="ECO:0007669"/>
    <property type="project" value="TreeGrafter"/>
</dbReference>
<evidence type="ECO:0000313" key="4">
    <source>
        <dbReference type="Proteomes" id="UP000198287"/>
    </source>
</evidence>
<dbReference type="InterPro" id="IPR023393">
    <property type="entry name" value="START-like_dom_sf"/>
</dbReference>
<protein>
    <submittedName>
        <fullName evidence="3">Phosphatidylinositol transfer protein beta isoform</fullName>
    </submittedName>
</protein>